<evidence type="ECO:0000256" key="2">
    <source>
        <dbReference type="ARBA" id="ARBA00023125"/>
    </source>
</evidence>
<evidence type="ECO:0000313" key="5">
    <source>
        <dbReference type="EMBL" id="GEQ87013.1"/>
    </source>
</evidence>
<evidence type="ECO:0000259" key="4">
    <source>
        <dbReference type="PROSITE" id="PS01124"/>
    </source>
</evidence>
<gene>
    <name evidence="5" type="ORF">ULMS_25210</name>
</gene>
<dbReference type="GO" id="GO:0003700">
    <property type="term" value="F:DNA-binding transcription factor activity"/>
    <property type="evidence" value="ECO:0007669"/>
    <property type="project" value="InterPro"/>
</dbReference>
<keyword evidence="3" id="KW-0804">Transcription</keyword>
<name>A0A5J4FY92_9FLAO</name>
<dbReference type="PRINTS" id="PR00032">
    <property type="entry name" value="HTHARAC"/>
</dbReference>
<protein>
    <recommendedName>
        <fullName evidence="4">HTH araC/xylS-type domain-containing protein</fullName>
    </recommendedName>
</protein>
<keyword evidence="2" id="KW-0238">DNA-binding</keyword>
<dbReference type="GO" id="GO:0043565">
    <property type="term" value="F:sequence-specific DNA binding"/>
    <property type="evidence" value="ECO:0007669"/>
    <property type="project" value="InterPro"/>
</dbReference>
<dbReference type="InterPro" id="IPR018060">
    <property type="entry name" value="HTH_AraC"/>
</dbReference>
<organism evidence="5 6">
    <name type="scientific">Patiriisocius marinistellae</name>
    <dbReference type="NCBI Taxonomy" id="2494560"/>
    <lineage>
        <taxon>Bacteria</taxon>
        <taxon>Pseudomonadati</taxon>
        <taxon>Bacteroidota</taxon>
        <taxon>Flavobacteriia</taxon>
        <taxon>Flavobacteriales</taxon>
        <taxon>Flavobacteriaceae</taxon>
        <taxon>Patiriisocius</taxon>
    </lineage>
</organism>
<accession>A0A5J4FY92</accession>
<dbReference type="Gene3D" id="1.10.10.60">
    <property type="entry name" value="Homeodomain-like"/>
    <property type="match status" value="1"/>
</dbReference>
<dbReference type="PROSITE" id="PS01124">
    <property type="entry name" value="HTH_ARAC_FAMILY_2"/>
    <property type="match status" value="1"/>
</dbReference>
<dbReference type="InterPro" id="IPR009057">
    <property type="entry name" value="Homeodomain-like_sf"/>
</dbReference>
<evidence type="ECO:0000313" key="6">
    <source>
        <dbReference type="Proteomes" id="UP000326994"/>
    </source>
</evidence>
<evidence type="ECO:0000256" key="3">
    <source>
        <dbReference type="ARBA" id="ARBA00023163"/>
    </source>
</evidence>
<dbReference type="PANTHER" id="PTHR47893">
    <property type="entry name" value="REGULATORY PROTEIN PCHR"/>
    <property type="match status" value="1"/>
</dbReference>
<dbReference type="AlphaFoldDB" id="A0A5J4FY92"/>
<dbReference type="Pfam" id="PF12833">
    <property type="entry name" value="HTH_18"/>
    <property type="match status" value="1"/>
</dbReference>
<keyword evidence="1" id="KW-0805">Transcription regulation</keyword>
<dbReference type="SUPFAM" id="SSF46689">
    <property type="entry name" value="Homeodomain-like"/>
    <property type="match status" value="1"/>
</dbReference>
<feature type="domain" description="HTH araC/xylS-type" evidence="4">
    <location>
        <begin position="237"/>
        <end position="335"/>
    </location>
</feature>
<dbReference type="RefSeq" id="WP_151894931.1">
    <property type="nucleotide sequence ID" value="NZ_BKCF01000005.1"/>
</dbReference>
<dbReference type="Proteomes" id="UP000326994">
    <property type="component" value="Unassembled WGS sequence"/>
</dbReference>
<comment type="caution">
    <text evidence="5">The sequence shown here is derived from an EMBL/GenBank/DDBJ whole genome shotgun (WGS) entry which is preliminary data.</text>
</comment>
<proteinExistence type="predicted"/>
<dbReference type="InterPro" id="IPR053142">
    <property type="entry name" value="PchR_regulatory_protein"/>
</dbReference>
<sequence length="339" mass="39502">MRKIAVQSLPLLEVITDISQALSISYQENCGEYHLDLPPDVGEGYIKGINFDGGFGIIMYKCNFKEDVEFHFVVDDVHPLKFLYCLVGELHHRFQDGKENNSIEQYQSSIVASKNRNGHILHFKANTDIEIGSLEIDREKFKIKMDCELKNLTTELKDLFRDKDASKQFYHNGYFSLQIADLFRNTESFENNDFIRRIYLEGKAYQILTHQIIQFHDDLQDSGSRTVLRQSEIHQINKATRIIEEEINNLDNIEKIAERVGLNINKLQQGFRHMHSGTVNEYIQNTRLDLAKKLLNKTDYNISEIVEKIGLSSKSYFSKVFKERYGISPSDFRKKNSRE</sequence>
<evidence type="ECO:0000256" key="1">
    <source>
        <dbReference type="ARBA" id="ARBA00023015"/>
    </source>
</evidence>
<reference evidence="5 6" key="1">
    <citation type="submission" date="2019-08" db="EMBL/GenBank/DDBJ databases">
        <title>Ulvibacter marinistellae sp. nov., isolated from a starfish, Patiria pectinifera.</title>
        <authorList>
            <person name="Kawano K."/>
            <person name="Ushijima N."/>
            <person name="Kihara M."/>
            <person name="Itoh H."/>
        </authorList>
    </citation>
    <scope>NUCLEOTIDE SEQUENCE [LARGE SCALE GENOMIC DNA]</scope>
    <source>
        <strain evidence="5 6">KK4</strain>
    </source>
</reference>
<keyword evidence="6" id="KW-1185">Reference proteome</keyword>
<dbReference type="SMART" id="SM00342">
    <property type="entry name" value="HTH_ARAC"/>
    <property type="match status" value="1"/>
</dbReference>
<dbReference type="EMBL" id="BKCF01000005">
    <property type="protein sequence ID" value="GEQ87013.1"/>
    <property type="molecule type" value="Genomic_DNA"/>
</dbReference>
<dbReference type="InterPro" id="IPR020449">
    <property type="entry name" value="Tscrpt_reg_AraC-type_HTH"/>
</dbReference>
<dbReference type="PANTHER" id="PTHR47893:SF1">
    <property type="entry name" value="REGULATORY PROTEIN PCHR"/>
    <property type="match status" value="1"/>
</dbReference>
<dbReference type="OrthoDB" id="2666928at2"/>